<dbReference type="GO" id="GO:0016747">
    <property type="term" value="F:acyltransferase activity, transferring groups other than amino-acyl groups"/>
    <property type="evidence" value="ECO:0007669"/>
    <property type="project" value="InterPro"/>
</dbReference>
<reference evidence="8 9" key="2">
    <citation type="submission" date="2017-02" db="EMBL/GenBank/DDBJ databases">
        <title>A genome survey and senescence transcriptome analysis in Lentinula edodes.</title>
        <authorList>
            <person name="Sakamoto Y."/>
            <person name="Nakade K."/>
            <person name="Sato S."/>
            <person name="Yoshida Y."/>
            <person name="Miyazaki K."/>
            <person name="Natsume S."/>
            <person name="Konno N."/>
        </authorList>
    </citation>
    <scope>NUCLEOTIDE SEQUENCE [LARGE SCALE GENOMIC DNA]</scope>
    <source>
        <strain evidence="8 9">NBRC 111202</strain>
    </source>
</reference>
<feature type="region of interest" description="Disordered" evidence="5">
    <location>
        <begin position="1"/>
        <end position="84"/>
    </location>
</feature>
<dbReference type="GO" id="GO:0031398">
    <property type="term" value="P:positive regulation of protein ubiquitination"/>
    <property type="evidence" value="ECO:0007669"/>
    <property type="project" value="TreeGrafter"/>
</dbReference>
<dbReference type="InterPro" id="IPR000182">
    <property type="entry name" value="GNAT_dom"/>
</dbReference>
<feature type="compositionally biased region" description="Acidic residues" evidence="5">
    <location>
        <begin position="24"/>
        <end position="35"/>
    </location>
</feature>
<feature type="domain" description="N-acetyltransferase" evidence="7">
    <location>
        <begin position="453"/>
        <end position="650"/>
    </location>
</feature>
<dbReference type="Gene3D" id="3.40.630.30">
    <property type="match status" value="1"/>
</dbReference>
<evidence type="ECO:0000313" key="9">
    <source>
        <dbReference type="Proteomes" id="UP000188533"/>
    </source>
</evidence>
<feature type="transmembrane region" description="Helical" evidence="6">
    <location>
        <begin position="336"/>
        <end position="357"/>
    </location>
</feature>
<dbReference type="PROSITE" id="PS51186">
    <property type="entry name" value="GNAT"/>
    <property type="match status" value="1"/>
</dbReference>
<evidence type="ECO:0000256" key="4">
    <source>
        <dbReference type="ARBA" id="ARBA00023136"/>
    </source>
</evidence>
<evidence type="ECO:0000256" key="5">
    <source>
        <dbReference type="SAM" id="MobiDB-lite"/>
    </source>
</evidence>
<keyword evidence="3 6" id="KW-1133">Transmembrane helix</keyword>
<evidence type="ECO:0000313" key="8">
    <source>
        <dbReference type="EMBL" id="GAV98958.1"/>
    </source>
</evidence>
<dbReference type="CDD" id="cd04301">
    <property type="entry name" value="NAT_SF"/>
    <property type="match status" value="1"/>
</dbReference>
<evidence type="ECO:0000256" key="3">
    <source>
        <dbReference type="ARBA" id="ARBA00022989"/>
    </source>
</evidence>
<dbReference type="GO" id="GO:0030001">
    <property type="term" value="P:metal ion transport"/>
    <property type="evidence" value="ECO:0007669"/>
    <property type="project" value="InterPro"/>
</dbReference>
<name>A0A1Q3DW40_LENED</name>
<keyword evidence="2 6" id="KW-0812">Transmembrane</keyword>
<dbReference type="GO" id="GO:0005794">
    <property type="term" value="C:Golgi apparatus"/>
    <property type="evidence" value="ECO:0007669"/>
    <property type="project" value="TreeGrafter"/>
</dbReference>
<gene>
    <name evidence="8" type="ORF">LENED_000381</name>
</gene>
<organism evidence="8 9">
    <name type="scientific">Lentinula edodes</name>
    <name type="common">Shiitake mushroom</name>
    <name type="synonym">Lentinus edodes</name>
    <dbReference type="NCBI Taxonomy" id="5353"/>
    <lineage>
        <taxon>Eukaryota</taxon>
        <taxon>Fungi</taxon>
        <taxon>Dikarya</taxon>
        <taxon>Basidiomycota</taxon>
        <taxon>Agaricomycotina</taxon>
        <taxon>Agaricomycetes</taxon>
        <taxon>Agaricomycetidae</taxon>
        <taxon>Agaricales</taxon>
        <taxon>Marasmiineae</taxon>
        <taxon>Omphalotaceae</taxon>
        <taxon>Lentinula</taxon>
    </lineage>
</organism>
<proteinExistence type="predicted"/>
<dbReference type="InterPro" id="IPR019325">
    <property type="entry name" value="NEDD4/Bsd2"/>
</dbReference>
<dbReference type="GO" id="GO:0048471">
    <property type="term" value="C:perinuclear region of cytoplasm"/>
    <property type="evidence" value="ECO:0007669"/>
    <property type="project" value="TreeGrafter"/>
</dbReference>
<feature type="transmembrane region" description="Helical" evidence="6">
    <location>
        <begin position="219"/>
        <end position="240"/>
    </location>
</feature>
<dbReference type="GO" id="GO:0006511">
    <property type="term" value="P:ubiquitin-dependent protein catabolic process"/>
    <property type="evidence" value="ECO:0007669"/>
    <property type="project" value="TreeGrafter"/>
</dbReference>
<reference evidence="8 9" key="1">
    <citation type="submission" date="2016-08" db="EMBL/GenBank/DDBJ databases">
        <authorList>
            <consortium name="Lentinula edodes genome sequencing consortium"/>
            <person name="Sakamoto Y."/>
            <person name="Nakade K."/>
            <person name="Sato S."/>
            <person name="Yoshida Y."/>
            <person name="Miyazaki K."/>
            <person name="Natsume S."/>
            <person name="Konno N."/>
        </authorList>
    </citation>
    <scope>NUCLEOTIDE SEQUENCE [LARGE SCALE GENOMIC DNA]</scope>
    <source>
        <strain evidence="8 9">NBRC 111202</strain>
    </source>
</reference>
<evidence type="ECO:0000259" key="7">
    <source>
        <dbReference type="PROSITE" id="PS51186"/>
    </source>
</evidence>
<evidence type="ECO:0000256" key="6">
    <source>
        <dbReference type="SAM" id="Phobius"/>
    </source>
</evidence>
<dbReference type="GO" id="GO:0007034">
    <property type="term" value="P:vacuolar transport"/>
    <property type="evidence" value="ECO:0007669"/>
    <property type="project" value="InterPro"/>
</dbReference>
<keyword evidence="9" id="KW-1185">Reference proteome</keyword>
<dbReference type="EMBL" id="BDGU01000007">
    <property type="protein sequence ID" value="GAV98958.1"/>
    <property type="molecule type" value="Genomic_DNA"/>
</dbReference>
<sequence length="650" mass="72141">MSNRYAPLPINPRANQDAQYEMEAAFDDDSDDEEVSESHPLTRSTNPPPTNRTPGSYDFENVDYDYPPPGSPPATSRPIPSNFGTSNGRITTFELHPSQTAPRRTWMSRVLSNVIPSRYGERFGYTQLPHTGVVGGGTGNDGVFANITAKPGRPVTLQEGDDTYVVPEDSRNEAPPTYQSAQADAVPPYWETTVHAPFAPDSIGEMIIDSLPTGSLFSFLWNMLVSVSFQFVGFLLTYLLHTTHAARLGSRAGLGITLIQYGFALRSRLETDTVGEDNTWADNWGFGNNEKFPTAAEASSNDYYKSYNASFVGNSTMPSLTEEQATMLVADATTEWLSFFLMTFGWFILLTSILGFWRVKRWERNIVSSQQPAPSDGPRASRSPFEGIFGLHGIPSRDFFRQGFGMNTHQEDIEAQAEADAHQEEIDEQELIQHLNISPDDPNRASTPFDMHITIRKALETDAPSLSRICLLTANAGSTAEALHDFGELPGLVYAVPYVKLPTTWGFVMVDDLRDDEVVGYIVGSTDTRAFEAYAAEHWWPQLAEKYPPSLAKKPADEQYMNLLRNMHTGSDACIKLSPAHMHINILPSYQKQGWGRKFIDTAADFLKGQGLDGVWLGLDPRNNGARLFYEKMGLTHVDGAPDNNMGIKF</sequence>
<dbReference type="Proteomes" id="UP000188533">
    <property type="component" value="Unassembled WGS sequence"/>
</dbReference>
<dbReference type="GO" id="GO:0016020">
    <property type="term" value="C:membrane"/>
    <property type="evidence" value="ECO:0007669"/>
    <property type="project" value="UniProtKB-SubCell"/>
</dbReference>
<dbReference type="Pfam" id="PF00583">
    <property type="entry name" value="Acetyltransf_1"/>
    <property type="match status" value="1"/>
</dbReference>
<dbReference type="PANTHER" id="PTHR13396">
    <property type="entry name" value="NEDD4 FAMILY INTERACTING PROTEIN 1/2"/>
    <property type="match status" value="1"/>
</dbReference>
<dbReference type="AlphaFoldDB" id="A0A1Q3DW40"/>
<dbReference type="PANTHER" id="PTHR13396:SF5">
    <property type="entry name" value="NEDD4 FAMILY INTERACTING PROTEIN"/>
    <property type="match status" value="1"/>
</dbReference>
<dbReference type="Pfam" id="PF10176">
    <property type="entry name" value="NEDD4_Bsd2"/>
    <property type="match status" value="1"/>
</dbReference>
<comment type="caution">
    <text evidence="8">The sequence shown here is derived from an EMBL/GenBank/DDBJ whole genome shotgun (WGS) entry which is preliminary data.</text>
</comment>
<dbReference type="InterPro" id="IPR016181">
    <property type="entry name" value="Acyl_CoA_acyltransferase"/>
</dbReference>
<dbReference type="SUPFAM" id="SSF55729">
    <property type="entry name" value="Acyl-CoA N-acyltransferases (Nat)"/>
    <property type="match status" value="1"/>
</dbReference>
<evidence type="ECO:0000256" key="1">
    <source>
        <dbReference type="ARBA" id="ARBA00004141"/>
    </source>
</evidence>
<dbReference type="STRING" id="5353.A0A1Q3DW40"/>
<comment type="subcellular location">
    <subcellularLocation>
        <location evidence="1">Membrane</location>
        <topology evidence="1">Multi-pass membrane protein</topology>
    </subcellularLocation>
</comment>
<dbReference type="CDD" id="cd22212">
    <property type="entry name" value="NDFIP-like"/>
    <property type="match status" value="1"/>
</dbReference>
<accession>A0A1Q3DW40</accession>
<keyword evidence="4 6" id="KW-0472">Membrane</keyword>
<evidence type="ECO:0000256" key="2">
    <source>
        <dbReference type="ARBA" id="ARBA00022692"/>
    </source>
</evidence>
<protein>
    <submittedName>
        <fullName evidence="8">Metal homeostatis protein bsd2</fullName>
    </submittedName>
</protein>
<dbReference type="GO" id="GO:0005783">
    <property type="term" value="C:endoplasmic reticulum"/>
    <property type="evidence" value="ECO:0007669"/>
    <property type="project" value="TreeGrafter"/>
</dbReference>